<sequence length="179" mass="20647">MGYIYKLLEDNAERQIRSYVTDSSVVELPNVLAIFAILRQAYGDIDPVETAINKLYETKLANRLFEVYVADFQYHAAAAQVTGSHKMILFKKNMSQEMKNLLIQQIDPPTEFSSYLELAMKLHNNYKEANKNARTSANQRRSYAPLQHLLLQPPLPKLSQQRQAYTQDLWISRTPVLDP</sequence>
<accession>A0ABR4ANU1</accession>
<name>A0ABR4ANU1_9LECA</name>
<gene>
    <name evidence="1" type="ORF">N7G274_001220</name>
</gene>
<keyword evidence="2" id="KW-1185">Reference proteome</keyword>
<comment type="caution">
    <text evidence="1">The sequence shown here is derived from an EMBL/GenBank/DDBJ whole genome shotgun (WGS) entry which is preliminary data.</text>
</comment>
<protein>
    <submittedName>
        <fullName evidence="1">Uncharacterized protein</fullName>
    </submittedName>
</protein>
<reference evidence="1 2" key="1">
    <citation type="submission" date="2024-09" db="EMBL/GenBank/DDBJ databases">
        <title>Rethinking Asexuality: The Enigmatic Case of Functional Sexual Genes in Lepraria (Stereocaulaceae).</title>
        <authorList>
            <person name="Doellman M."/>
            <person name="Sun Y."/>
            <person name="Barcenas-Pena A."/>
            <person name="Lumbsch H.T."/>
            <person name="Grewe F."/>
        </authorList>
    </citation>
    <scope>NUCLEOTIDE SEQUENCE [LARGE SCALE GENOMIC DNA]</scope>
    <source>
        <strain evidence="1 2">Mercado 3170</strain>
    </source>
</reference>
<dbReference type="EMBL" id="JBEFKJ010000003">
    <property type="protein sequence ID" value="KAL2047201.1"/>
    <property type="molecule type" value="Genomic_DNA"/>
</dbReference>
<organism evidence="1 2">
    <name type="scientific">Stereocaulon virgatum</name>
    <dbReference type="NCBI Taxonomy" id="373712"/>
    <lineage>
        <taxon>Eukaryota</taxon>
        <taxon>Fungi</taxon>
        <taxon>Dikarya</taxon>
        <taxon>Ascomycota</taxon>
        <taxon>Pezizomycotina</taxon>
        <taxon>Lecanoromycetes</taxon>
        <taxon>OSLEUM clade</taxon>
        <taxon>Lecanoromycetidae</taxon>
        <taxon>Lecanorales</taxon>
        <taxon>Lecanorineae</taxon>
        <taxon>Stereocaulaceae</taxon>
        <taxon>Stereocaulon</taxon>
    </lineage>
</organism>
<dbReference type="Proteomes" id="UP001590950">
    <property type="component" value="Unassembled WGS sequence"/>
</dbReference>
<evidence type="ECO:0000313" key="1">
    <source>
        <dbReference type="EMBL" id="KAL2047201.1"/>
    </source>
</evidence>
<evidence type="ECO:0000313" key="2">
    <source>
        <dbReference type="Proteomes" id="UP001590950"/>
    </source>
</evidence>
<proteinExistence type="predicted"/>